<keyword evidence="3 8" id="KW-0028">Amino-acid biosynthesis</keyword>
<evidence type="ECO:0000256" key="7">
    <source>
        <dbReference type="ARBA" id="ARBA00049442"/>
    </source>
</evidence>
<comment type="subunit">
    <text evidence="8">Homodimer.</text>
</comment>
<feature type="domain" description="Shikimate dehydrogenase substrate binding N-terminal" evidence="9">
    <location>
        <begin position="15"/>
        <end position="96"/>
    </location>
</feature>
<dbReference type="Gene3D" id="3.40.50.720">
    <property type="entry name" value="NAD(P)-binding Rossmann-like Domain"/>
    <property type="match status" value="1"/>
</dbReference>
<evidence type="ECO:0000256" key="4">
    <source>
        <dbReference type="ARBA" id="ARBA00022857"/>
    </source>
</evidence>
<dbReference type="Pfam" id="PF18317">
    <property type="entry name" value="SDH_C"/>
    <property type="match status" value="1"/>
</dbReference>
<evidence type="ECO:0000313" key="12">
    <source>
        <dbReference type="Proteomes" id="UP000069205"/>
    </source>
</evidence>
<dbReference type="Proteomes" id="UP000069205">
    <property type="component" value="Chromosome"/>
</dbReference>
<comment type="caution">
    <text evidence="8">Lacks conserved residue(s) required for the propagation of feature annotation.</text>
</comment>
<dbReference type="EC" id="1.1.1.25" evidence="2 8"/>
<dbReference type="PANTHER" id="PTHR21089:SF1">
    <property type="entry name" value="BIFUNCTIONAL 3-DEHYDROQUINATE DEHYDRATASE_SHIKIMATE DEHYDROGENASE, CHLOROPLASTIC"/>
    <property type="match status" value="1"/>
</dbReference>
<feature type="binding site" evidence="8">
    <location>
        <begin position="133"/>
        <end position="137"/>
    </location>
    <ligand>
        <name>NADP(+)</name>
        <dbReference type="ChEBI" id="CHEBI:58349"/>
    </ligand>
</feature>
<protein>
    <recommendedName>
        <fullName evidence="2 8">Shikimate dehydrogenase (NADP(+))</fullName>
        <shortName evidence="8">SDH</shortName>
        <ecNumber evidence="2 8">1.1.1.25</ecNumber>
    </recommendedName>
</protein>
<dbReference type="CDD" id="cd01065">
    <property type="entry name" value="NAD_bind_Shikimate_DH"/>
    <property type="match status" value="1"/>
</dbReference>
<dbReference type="NCBIfam" id="TIGR00507">
    <property type="entry name" value="aroE"/>
    <property type="match status" value="1"/>
</dbReference>
<feature type="active site" description="Proton acceptor" evidence="8">
    <location>
        <position position="73"/>
    </location>
</feature>
<reference evidence="11 12" key="1">
    <citation type="journal article" date="2015" name="Proc. Natl. Acad. Sci. U.S.A.">
        <title>Expanded metabolic versatility of ubiquitous nitrite-oxidizing bacteria from the genus Nitrospira.</title>
        <authorList>
            <person name="Koch H."/>
            <person name="Lucker S."/>
            <person name="Albertsen M."/>
            <person name="Kitzinger K."/>
            <person name="Herbold C."/>
            <person name="Spieck E."/>
            <person name="Nielsen P.H."/>
            <person name="Wagner M."/>
            <person name="Daims H."/>
        </authorList>
    </citation>
    <scope>NUCLEOTIDE SEQUENCE [LARGE SCALE GENOMIC DNA]</scope>
    <source>
        <strain evidence="11 12">NSP M-1</strain>
    </source>
</reference>
<dbReference type="GO" id="GO:0009073">
    <property type="term" value="P:aromatic amino acid family biosynthetic process"/>
    <property type="evidence" value="ECO:0007669"/>
    <property type="project" value="UniProtKB-KW"/>
</dbReference>
<dbReference type="PATRIC" id="fig|42253.5.peg.366"/>
<dbReference type="InterPro" id="IPR022893">
    <property type="entry name" value="Shikimate_DH_fam"/>
</dbReference>
<feature type="binding site" evidence="8">
    <location>
        <position position="230"/>
    </location>
    <ligand>
        <name>NADP(+)</name>
        <dbReference type="ChEBI" id="CHEBI:58349"/>
    </ligand>
</feature>
<feature type="binding site" evidence="8">
    <location>
        <position position="260"/>
    </location>
    <ligand>
        <name>shikimate</name>
        <dbReference type="ChEBI" id="CHEBI:36208"/>
    </ligand>
</feature>
<dbReference type="Pfam" id="PF08501">
    <property type="entry name" value="Shikimate_dh_N"/>
    <property type="match status" value="1"/>
</dbReference>
<comment type="catalytic activity">
    <reaction evidence="7 8">
        <text>shikimate + NADP(+) = 3-dehydroshikimate + NADPH + H(+)</text>
        <dbReference type="Rhea" id="RHEA:17737"/>
        <dbReference type="ChEBI" id="CHEBI:15378"/>
        <dbReference type="ChEBI" id="CHEBI:16630"/>
        <dbReference type="ChEBI" id="CHEBI:36208"/>
        <dbReference type="ChEBI" id="CHEBI:57783"/>
        <dbReference type="ChEBI" id="CHEBI:58349"/>
        <dbReference type="EC" id="1.1.1.25"/>
    </reaction>
</comment>
<dbReference type="InterPro" id="IPR041121">
    <property type="entry name" value="SDH_C"/>
</dbReference>
<feature type="binding site" evidence="8">
    <location>
        <begin position="23"/>
        <end position="25"/>
    </location>
    <ligand>
        <name>shikimate</name>
        <dbReference type="ChEBI" id="CHEBI:36208"/>
    </ligand>
</feature>
<dbReference type="GO" id="GO:0009423">
    <property type="term" value="P:chorismate biosynthetic process"/>
    <property type="evidence" value="ECO:0007669"/>
    <property type="project" value="UniProtKB-UniRule"/>
</dbReference>
<dbReference type="GO" id="GO:0050661">
    <property type="term" value="F:NADP binding"/>
    <property type="evidence" value="ECO:0007669"/>
    <property type="project" value="InterPro"/>
</dbReference>
<evidence type="ECO:0000256" key="1">
    <source>
        <dbReference type="ARBA" id="ARBA00004871"/>
    </source>
</evidence>
<gene>
    <name evidence="8 11" type="primary">aroE</name>
    <name evidence="11" type="ORF">NITMOv2_0379</name>
</gene>
<proteinExistence type="inferred from homology"/>
<name>A0A0K2G7A2_NITMO</name>
<feature type="binding site" evidence="8">
    <location>
        <position position="109"/>
    </location>
    <ligand>
        <name>shikimate</name>
        <dbReference type="ChEBI" id="CHEBI:36208"/>
    </ligand>
</feature>
<dbReference type="STRING" id="42253.NITMOv2_0379"/>
<feature type="binding site" evidence="8">
    <location>
        <position position="94"/>
    </location>
    <ligand>
        <name>shikimate</name>
        <dbReference type="ChEBI" id="CHEBI:36208"/>
    </ligand>
</feature>
<dbReference type="GO" id="GO:0004764">
    <property type="term" value="F:shikimate 3-dehydrogenase (NADP+) activity"/>
    <property type="evidence" value="ECO:0007669"/>
    <property type="project" value="UniProtKB-UniRule"/>
</dbReference>
<dbReference type="HAMAP" id="MF_00222">
    <property type="entry name" value="Shikimate_DH_AroE"/>
    <property type="match status" value="1"/>
</dbReference>
<dbReference type="NCBIfam" id="NF001319">
    <property type="entry name" value="PRK00258.3-3"/>
    <property type="match status" value="1"/>
</dbReference>
<dbReference type="EMBL" id="CP011801">
    <property type="protein sequence ID" value="ALA56815.1"/>
    <property type="molecule type" value="Genomic_DNA"/>
</dbReference>
<keyword evidence="5 8" id="KW-0560">Oxidoreductase</keyword>
<keyword evidence="4 8" id="KW-0521">NADP</keyword>
<comment type="pathway">
    <text evidence="1 8">Metabolic intermediate biosynthesis; chorismate biosynthesis; chorismate from D-erythrose 4-phosphate and phosphoenolpyruvate: step 4/7.</text>
</comment>
<evidence type="ECO:0000256" key="6">
    <source>
        <dbReference type="ARBA" id="ARBA00023141"/>
    </source>
</evidence>
<feature type="binding site" evidence="8">
    <location>
        <position position="232"/>
    </location>
    <ligand>
        <name>shikimate</name>
        <dbReference type="ChEBI" id="CHEBI:36208"/>
    </ligand>
</feature>
<dbReference type="InterPro" id="IPR013708">
    <property type="entry name" value="Shikimate_DH-bd_N"/>
</dbReference>
<evidence type="ECO:0000256" key="5">
    <source>
        <dbReference type="ARBA" id="ARBA00023002"/>
    </source>
</evidence>
<evidence type="ECO:0000256" key="3">
    <source>
        <dbReference type="ARBA" id="ARBA00022605"/>
    </source>
</evidence>
<dbReference type="GO" id="GO:0008652">
    <property type="term" value="P:amino acid biosynthetic process"/>
    <property type="evidence" value="ECO:0007669"/>
    <property type="project" value="UniProtKB-KW"/>
</dbReference>
<feature type="domain" description="SDH C-terminal" evidence="10">
    <location>
        <begin position="253"/>
        <end position="283"/>
    </location>
</feature>
<comment type="similarity">
    <text evidence="8">Belongs to the shikimate dehydrogenase family.</text>
</comment>
<evidence type="ECO:0000256" key="8">
    <source>
        <dbReference type="HAMAP-Rule" id="MF_00222"/>
    </source>
</evidence>
<dbReference type="AlphaFoldDB" id="A0A0K2G7A2"/>
<organism evidence="11 12">
    <name type="scientific">Nitrospira moscoviensis</name>
    <dbReference type="NCBI Taxonomy" id="42253"/>
    <lineage>
        <taxon>Bacteria</taxon>
        <taxon>Pseudomonadati</taxon>
        <taxon>Nitrospirota</taxon>
        <taxon>Nitrospiria</taxon>
        <taxon>Nitrospirales</taxon>
        <taxon>Nitrospiraceae</taxon>
        <taxon>Nitrospira</taxon>
    </lineage>
</organism>
<dbReference type="InterPro" id="IPR046346">
    <property type="entry name" value="Aminoacid_DH-like_N_sf"/>
</dbReference>
<dbReference type="PANTHER" id="PTHR21089">
    <property type="entry name" value="SHIKIMATE DEHYDROGENASE"/>
    <property type="match status" value="1"/>
</dbReference>
<dbReference type="SUPFAM" id="SSF53223">
    <property type="entry name" value="Aminoacid dehydrogenase-like, N-terminal domain"/>
    <property type="match status" value="1"/>
</dbReference>
<accession>A0A0K2G7A2</accession>
<evidence type="ECO:0000259" key="10">
    <source>
        <dbReference type="Pfam" id="PF18317"/>
    </source>
</evidence>
<feature type="binding site" evidence="8">
    <location>
        <position position="69"/>
    </location>
    <ligand>
        <name>shikimate</name>
        <dbReference type="ChEBI" id="CHEBI:36208"/>
    </ligand>
</feature>
<dbReference type="UniPathway" id="UPA00053">
    <property type="reaction ID" value="UER00087"/>
</dbReference>
<dbReference type="KEGG" id="nmv:NITMOv2_0379"/>
<sequence>MMTMDINAQTQFCGVIGNPVEHSLSPAIHNAAFRSAGVNCVYLAWKVEAIADAIRGLRALGNFRGASVTIPHKVAVIPFLDQIEPTAQKIGAVNTIVADKGVLTGSNTDATGALRALKDAAVDLRGRHVVIVGSGGAARAIAFALAADAQLERLTLLGIDDGERIALAKDLHAFCAQPVDEGPLDETALGKTLPRAHVLIHCTPIGMSPKVDGSCVPPPLLHAGLAVMDIVYNPRDTRLLKDAARAGCKTIPGLEMFLHQAVAQFELWTGRHAPIDVMRRVLESRFQ</sequence>
<keyword evidence="12" id="KW-1185">Reference proteome</keyword>
<dbReference type="InterPro" id="IPR036291">
    <property type="entry name" value="NAD(P)-bd_dom_sf"/>
</dbReference>
<keyword evidence="6 8" id="KW-0057">Aromatic amino acid biosynthesis</keyword>
<evidence type="ECO:0000259" key="9">
    <source>
        <dbReference type="Pfam" id="PF08501"/>
    </source>
</evidence>
<dbReference type="GO" id="GO:0019632">
    <property type="term" value="P:shikimate metabolic process"/>
    <property type="evidence" value="ECO:0007669"/>
    <property type="project" value="InterPro"/>
</dbReference>
<comment type="function">
    <text evidence="8">Involved in the biosynthesis of the chorismate, which leads to the biosynthesis of aromatic amino acids. Catalyzes the reversible NADPH linked reduction of 3-dehydroshikimate (DHSA) to yield shikimate (SA).</text>
</comment>
<feature type="binding site" evidence="8">
    <location>
        <position position="253"/>
    </location>
    <ligand>
        <name>NADP(+)</name>
        <dbReference type="ChEBI" id="CHEBI:58349"/>
    </ligand>
</feature>
<dbReference type="Gene3D" id="3.40.50.10860">
    <property type="entry name" value="Leucine Dehydrogenase, chain A, domain 1"/>
    <property type="match status" value="1"/>
</dbReference>
<evidence type="ECO:0000313" key="11">
    <source>
        <dbReference type="EMBL" id="ALA56815.1"/>
    </source>
</evidence>
<evidence type="ECO:0000256" key="2">
    <source>
        <dbReference type="ARBA" id="ARBA00012962"/>
    </source>
</evidence>
<dbReference type="SUPFAM" id="SSF51735">
    <property type="entry name" value="NAD(P)-binding Rossmann-fold domains"/>
    <property type="match status" value="1"/>
</dbReference>
<dbReference type="InterPro" id="IPR011342">
    <property type="entry name" value="Shikimate_DH"/>
</dbReference>